<feature type="region of interest" description="Disordered" evidence="1">
    <location>
        <begin position="64"/>
        <end position="86"/>
    </location>
</feature>
<evidence type="ECO:0000313" key="2">
    <source>
        <dbReference type="EMBL" id="MDI1487072.1"/>
    </source>
</evidence>
<dbReference type="Proteomes" id="UP001161017">
    <property type="component" value="Unassembled WGS sequence"/>
</dbReference>
<evidence type="ECO:0000313" key="3">
    <source>
        <dbReference type="Proteomes" id="UP001161017"/>
    </source>
</evidence>
<dbReference type="EMBL" id="JAPUFD010000004">
    <property type="protein sequence ID" value="MDI1487072.1"/>
    <property type="molecule type" value="Genomic_DNA"/>
</dbReference>
<keyword evidence="3" id="KW-1185">Reference proteome</keyword>
<protein>
    <submittedName>
        <fullName evidence="2">Uncharacterized protein</fullName>
    </submittedName>
</protein>
<evidence type="ECO:0000256" key="1">
    <source>
        <dbReference type="SAM" id="MobiDB-lite"/>
    </source>
</evidence>
<gene>
    <name evidence="2" type="ORF">OHK93_006335</name>
</gene>
<accession>A0AA43QJU6</accession>
<comment type="caution">
    <text evidence="2">The sequence shown here is derived from an EMBL/GenBank/DDBJ whole genome shotgun (WGS) entry which is preliminary data.</text>
</comment>
<dbReference type="AlphaFoldDB" id="A0AA43QJU6"/>
<proteinExistence type="predicted"/>
<feature type="region of interest" description="Disordered" evidence="1">
    <location>
        <begin position="1"/>
        <end position="49"/>
    </location>
</feature>
<reference evidence="2" key="1">
    <citation type="journal article" date="2023" name="Genome Biol. Evol.">
        <title>First Whole Genome Sequence and Flow Cytometry Genome Size Data for the Lichen-Forming Fungus Ramalina farinacea (Ascomycota).</title>
        <authorList>
            <person name="Llewellyn T."/>
            <person name="Mian S."/>
            <person name="Hill R."/>
            <person name="Leitch I.J."/>
            <person name="Gaya E."/>
        </authorList>
    </citation>
    <scope>NUCLEOTIDE SEQUENCE</scope>
    <source>
        <strain evidence="2">LIQ254RAFAR</strain>
    </source>
</reference>
<feature type="compositionally biased region" description="Low complexity" evidence="1">
    <location>
        <begin position="69"/>
        <end position="84"/>
    </location>
</feature>
<name>A0AA43QJU6_9LECA</name>
<organism evidence="2 3">
    <name type="scientific">Ramalina farinacea</name>
    <dbReference type="NCBI Taxonomy" id="258253"/>
    <lineage>
        <taxon>Eukaryota</taxon>
        <taxon>Fungi</taxon>
        <taxon>Dikarya</taxon>
        <taxon>Ascomycota</taxon>
        <taxon>Pezizomycotina</taxon>
        <taxon>Lecanoromycetes</taxon>
        <taxon>OSLEUM clade</taxon>
        <taxon>Lecanoromycetidae</taxon>
        <taxon>Lecanorales</taxon>
        <taxon>Lecanorineae</taxon>
        <taxon>Ramalinaceae</taxon>
        <taxon>Ramalina</taxon>
    </lineage>
</organism>
<sequence>MKAQKRTLSDSESESDARASTPKPIKKARKSTQAPGTPHHTAEELSQLSHQELIQHILSLQSRLDAANSSTTPTSKSAAPSSSELSKELLAKKVTQLRDLMERQIRKSMTWKPSCKTGGATFSQDFLVPAEEVVRTVFRGVVSEKDEKKGWKLRKFGVEEFEKAVDEEIVGSTRYASLYLKGDVTVRYSAENGIMKCSGRYGLM</sequence>